<evidence type="ECO:0000313" key="2">
    <source>
        <dbReference type="EMBL" id="TFK17238.1"/>
    </source>
</evidence>
<dbReference type="AlphaFoldDB" id="A0A5C3KBF0"/>
<sequence>METQWTHYEECMRSPEWSQQLQPHLAPGWQAQGEFETLASKRVRETEIREEEEEEGGGGMDMDAEEEDDPMDGSTVRMKMGLTVGGKEGENGEERAMERATEDREAETAAQREVQREVETAAQREKEVGNGGDDGEAGAGGNGGDNNREAGAGGSWRGRAGQAGRVKLPDSKMEKGKGKNRRTRKPATWMQRDSWEGPKDTDKFFLNVGVGAELTPVKKLLMEDIIMHDIDGREHNWEGAWIDASFLVWLLAQ</sequence>
<evidence type="ECO:0000313" key="3">
    <source>
        <dbReference type="Proteomes" id="UP000307440"/>
    </source>
</evidence>
<feature type="compositionally biased region" description="Acidic residues" evidence="1">
    <location>
        <begin position="48"/>
        <end position="71"/>
    </location>
</feature>
<feature type="region of interest" description="Disordered" evidence="1">
    <location>
        <begin position="38"/>
        <end position="196"/>
    </location>
</feature>
<feature type="compositionally biased region" description="Basic and acidic residues" evidence="1">
    <location>
        <begin position="87"/>
        <end position="107"/>
    </location>
</feature>
<feature type="compositionally biased region" description="Basic and acidic residues" evidence="1">
    <location>
        <begin position="113"/>
        <end position="128"/>
    </location>
</feature>
<gene>
    <name evidence="2" type="ORF">FA15DRAFT_711013</name>
</gene>
<feature type="compositionally biased region" description="Gly residues" evidence="1">
    <location>
        <begin position="129"/>
        <end position="144"/>
    </location>
</feature>
<feature type="compositionally biased region" description="Basic and acidic residues" evidence="1">
    <location>
        <begin position="167"/>
        <end position="177"/>
    </location>
</feature>
<keyword evidence="3" id="KW-1185">Reference proteome</keyword>
<accession>A0A5C3KBF0</accession>
<reference evidence="2 3" key="1">
    <citation type="journal article" date="2019" name="Nat. Ecol. Evol.">
        <title>Megaphylogeny resolves global patterns of mushroom evolution.</title>
        <authorList>
            <person name="Varga T."/>
            <person name="Krizsan K."/>
            <person name="Foldi C."/>
            <person name="Dima B."/>
            <person name="Sanchez-Garcia M."/>
            <person name="Sanchez-Ramirez S."/>
            <person name="Szollosi G.J."/>
            <person name="Szarkandi J.G."/>
            <person name="Papp V."/>
            <person name="Albert L."/>
            <person name="Andreopoulos W."/>
            <person name="Angelini C."/>
            <person name="Antonin V."/>
            <person name="Barry K.W."/>
            <person name="Bougher N.L."/>
            <person name="Buchanan P."/>
            <person name="Buyck B."/>
            <person name="Bense V."/>
            <person name="Catcheside P."/>
            <person name="Chovatia M."/>
            <person name="Cooper J."/>
            <person name="Damon W."/>
            <person name="Desjardin D."/>
            <person name="Finy P."/>
            <person name="Geml J."/>
            <person name="Haridas S."/>
            <person name="Hughes K."/>
            <person name="Justo A."/>
            <person name="Karasinski D."/>
            <person name="Kautmanova I."/>
            <person name="Kiss B."/>
            <person name="Kocsube S."/>
            <person name="Kotiranta H."/>
            <person name="LaButti K.M."/>
            <person name="Lechner B.E."/>
            <person name="Liimatainen K."/>
            <person name="Lipzen A."/>
            <person name="Lukacs Z."/>
            <person name="Mihaltcheva S."/>
            <person name="Morgado L.N."/>
            <person name="Niskanen T."/>
            <person name="Noordeloos M.E."/>
            <person name="Ohm R.A."/>
            <person name="Ortiz-Santana B."/>
            <person name="Ovrebo C."/>
            <person name="Racz N."/>
            <person name="Riley R."/>
            <person name="Savchenko A."/>
            <person name="Shiryaev A."/>
            <person name="Soop K."/>
            <person name="Spirin V."/>
            <person name="Szebenyi C."/>
            <person name="Tomsovsky M."/>
            <person name="Tulloss R.E."/>
            <person name="Uehling J."/>
            <person name="Grigoriev I.V."/>
            <person name="Vagvolgyi C."/>
            <person name="Papp T."/>
            <person name="Martin F.M."/>
            <person name="Miettinen O."/>
            <person name="Hibbett D.S."/>
            <person name="Nagy L.G."/>
        </authorList>
    </citation>
    <scope>NUCLEOTIDE SEQUENCE [LARGE SCALE GENOMIC DNA]</scope>
    <source>
        <strain evidence="2 3">CBS 121175</strain>
    </source>
</reference>
<dbReference type="EMBL" id="ML210545">
    <property type="protein sequence ID" value="TFK17238.1"/>
    <property type="molecule type" value="Genomic_DNA"/>
</dbReference>
<dbReference type="Proteomes" id="UP000307440">
    <property type="component" value="Unassembled WGS sequence"/>
</dbReference>
<proteinExistence type="predicted"/>
<protein>
    <submittedName>
        <fullName evidence="2">Uncharacterized protein</fullName>
    </submittedName>
</protein>
<evidence type="ECO:0000256" key="1">
    <source>
        <dbReference type="SAM" id="MobiDB-lite"/>
    </source>
</evidence>
<organism evidence="2 3">
    <name type="scientific">Coprinopsis marcescibilis</name>
    <name type="common">Agaric fungus</name>
    <name type="synonym">Psathyrella marcescibilis</name>
    <dbReference type="NCBI Taxonomy" id="230819"/>
    <lineage>
        <taxon>Eukaryota</taxon>
        <taxon>Fungi</taxon>
        <taxon>Dikarya</taxon>
        <taxon>Basidiomycota</taxon>
        <taxon>Agaricomycotina</taxon>
        <taxon>Agaricomycetes</taxon>
        <taxon>Agaricomycetidae</taxon>
        <taxon>Agaricales</taxon>
        <taxon>Agaricineae</taxon>
        <taxon>Psathyrellaceae</taxon>
        <taxon>Coprinopsis</taxon>
    </lineage>
</organism>
<name>A0A5C3KBF0_COPMA</name>